<dbReference type="InterPro" id="IPR014914">
    <property type="entry name" value="RES_dom"/>
</dbReference>
<keyword evidence="3" id="KW-1185">Reference proteome</keyword>
<evidence type="ECO:0000259" key="1">
    <source>
        <dbReference type="SMART" id="SM00953"/>
    </source>
</evidence>
<dbReference type="SMART" id="SM00953">
    <property type="entry name" value="RES"/>
    <property type="match status" value="1"/>
</dbReference>
<protein>
    <submittedName>
        <fullName evidence="2">RES domain-containing protein</fullName>
    </submittedName>
</protein>
<dbReference type="Pfam" id="PF08808">
    <property type="entry name" value="RES"/>
    <property type="match status" value="1"/>
</dbReference>
<evidence type="ECO:0000313" key="3">
    <source>
        <dbReference type="Proteomes" id="UP000615989"/>
    </source>
</evidence>
<sequence>MRVYRIADDRHPIWDGTGAALVGGRWNSSGKSVIYGSLSYACAMLEILAHAGIGRVPRTQRFVVAEVPDELSVERHDPLTLPAGWDAEDSSVARGFGDDWLVSARSLVLVVPSVVARLEFNAIINPRHPEFQKLMVSIPEPVIWDSRLFRTIPVTD</sequence>
<name>A0ABX1PNY9_9RHOO</name>
<organism evidence="2 3">
    <name type="scientific">Aromatoleum anaerobium</name>
    <dbReference type="NCBI Taxonomy" id="182180"/>
    <lineage>
        <taxon>Bacteria</taxon>
        <taxon>Pseudomonadati</taxon>
        <taxon>Pseudomonadota</taxon>
        <taxon>Betaproteobacteria</taxon>
        <taxon>Rhodocyclales</taxon>
        <taxon>Rhodocyclaceae</taxon>
        <taxon>Aromatoleum</taxon>
    </lineage>
</organism>
<gene>
    <name evidence="2" type="ORF">GO606_16620</name>
</gene>
<proteinExistence type="predicted"/>
<accession>A0ABX1PNY9</accession>
<feature type="domain" description="RES" evidence="1">
    <location>
        <begin position="13"/>
        <end position="138"/>
    </location>
</feature>
<comment type="caution">
    <text evidence="2">The sequence shown here is derived from an EMBL/GenBank/DDBJ whole genome shotgun (WGS) entry which is preliminary data.</text>
</comment>
<dbReference type="Proteomes" id="UP000615989">
    <property type="component" value="Unassembled WGS sequence"/>
</dbReference>
<dbReference type="EMBL" id="WTVG01000064">
    <property type="protein sequence ID" value="NMG26309.1"/>
    <property type="molecule type" value="Genomic_DNA"/>
</dbReference>
<evidence type="ECO:0000313" key="2">
    <source>
        <dbReference type="EMBL" id="NMG26309.1"/>
    </source>
</evidence>
<reference evidence="2" key="1">
    <citation type="submission" date="2019-12" db="EMBL/GenBank/DDBJ databases">
        <title>Comparative genomics gives insights into the taxonomy of the Azoarcus-Aromatoleum group and reveals separate origins of nif in the plant-associated Azoarcus and non-plant-associated Aromatoleum sub-groups.</title>
        <authorList>
            <person name="Lafos M."/>
            <person name="Maluk M."/>
            <person name="Batista M."/>
            <person name="Junghare M."/>
            <person name="Carmona M."/>
            <person name="Faoro H."/>
            <person name="Cruz L.M."/>
            <person name="Battistoni F."/>
            <person name="De Souza E."/>
            <person name="Pedrosa F."/>
            <person name="Chen W.-M."/>
            <person name="Poole P.S."/>
            <person name="Dixon R.A."/>
            <person name="James E.K."/>
        </authorList>
    </citation>
    <scope>NUCLEOTIDE SEQUENCE</scope>
    <source>
        <strain evidence="2">LuFRes1</strain>
    </source>
</reference>